<feature type="region of interest" description="Disordered" evidence="17">
    <location>
        <begin position="27"/>
        <end position="49"/>
    </location>
</feature>
<feature type="compositionally biased region" description="Polar residues" evidence="17">
    <location>
        <begin position="391"/>
        <end position="400"/>
    </location>
</feature>
<evidence type="ECO:0000256" key="3">
    <source>
        <dbReference type="ARBA" id="ARBA00022473"/>
    </source>
</evidence>
<dbReference type="RefSeq" id="XP_030370017.1">
    <property type="nucleotide sequence ID" value="XM_030514157.1"/>
</dbReference>
<dbReference type="GO" id="GO:0009896">
    <property type="term" value="P:positive regulation of catabolic process"/>
    <property type="evidence" value="ECO:0007669"/>
    <property type="project" value="UniProtKB-ARBA"/>
</dbReference>
<keyword evidence="3" id="KW-0217">Developmental protein</keyword>
<dbReference type="CDD" id="cd20032">
    <property type="entry name" value="FH_FOXO"/>
    <property type="match status" value="1"/>
</dbReference>
<dbReference type="OrthoDB" id="5954824at2759"/>
<evidence type="ECO:0000313" key="21">
    <source>
        <dbReference type="RefSeq" id="XP_030370017.1"/>
    </source>
</evidence>
<dbReference type="GO" id="GO:0000978">
    <property type="term" value="F:RNA polymerase II cis-regulatory region sequence-specific DNA binding"/>
    <property type="evidence" value="ECO:0007669"/>
    <property type="project" value="TreeGrafter"/>
</dbReference>
<keyword evidence="9 16" id="KW-0238">DNA-binding</keyword>
<protein>
    <recommendedName>
        <fullName evidence="15">Forkhead box protein O</fullName>
    </recommendedName>
</protein>
<feature type="compositionally biased region" description="Low complexity" evidence="17">
    <location>
        <begin position="335"/>
        <end position="344"/>
    </location>
</feature>
<organism evidence="19 21">
    <name type="scientific">Drosophila lebanonensis</name>
    <name type="common">Fruit fly</name>
    <name type="synonym">Scaptodrosophila lebanonensis</name>
    <dbReference type="NCBI Taxonomy" id="7225"/>
    <lineage>
        <taxon>Eukaryota</taxon>
        <taxon>Metazoa</taxon>
        <taxon>Ecdysozoa</taxon>
        <taxon>Arthropoda</taxon>
        <taxon>Hexapoda</taxon>
        <taxon>Insecta</taxon>
        <taxon>Pterygota</taxon>
        <taxon>Neoptera</taxon>
        <taxon>Endopterygota</taxon>
        <taxon>Diptera</taxon>
        <taxon>Brachycera</taxon>
        <taxon>Muscomorpha</taxon>
        <taxon>Ephydroidea</taxon>
        <taxon>Drosophilidae</taxon>
        <taxon>Scaptodrosophila</taxon>
    </lineage>
</organism>
<comment type="subunit">
    <text evidence="14">Interacts with melt.</text>
</comment>
<feature type="domain" description="Fork-head" evidence="18">
    <location>
        <begin position="95"/>
        <end position="201"/>
    </location>
</feature>
<keyword evidence="13" id="KW-0131">Cell cycle</keyword>
<dbReference type="Pfam" id="PF00250">
    <property type="entry name" value="Forkhead"/>
    <property type="match status" value="1"/>
</dbReference>
<gene>
    <name evidence="20 21" type="primary">LOC115620759</name>
</gene>
<dbReference type="SUPFAM" id="SSF46785">
    <property type="entry name" value="Winged helix' DNA-binding domain"/>
    <property type="match status" value="1"/>
</dbReference>
<dbReference type="InterPro" id="IPR001766">
    <property type="entry name" value="Fork_head_dom"/>
</dbReference>
<dbReference type="RefSeq" id="XP_030370016.1">
    <property type="nucleotide sequence ID" value="XM_030514156.1"/>
</dbReference>
<dbReference type="AlphaFoldDB" id="A0A6J2T521"/>
<keyword evidence="5" id="KW-0597">Phosphoprotein</keyword>
<keyword evidence="11" id="KW-0804">Transcription</keyword>
<dbReference type="PANTHER" id="PTHR45767:SF2">
    <property type="entry name" value="FORKHEAD BOX PROTEIN O"/>
    <property type="match status" value="1"/>
</dbReference>
<feature type="region of interest" description="Disordered" evidence="17">
    <location>
        <begin position="182"/>
        <end position="204"/>
    </location>
</feature>
<dbReference type="PRINTS" id="PR00053">
    <property type="entry name" value="FORKHEAD"/>
</dbReference>
<keyword evidence="6" id="KW-0341">Growth regulation</keyword>
<dbReference type="PANTHER" id="PTHR45767">
    <property type="entry name" value="FORKHEAD BOX PROTEIN O"/>
    <property type="match status" value="1"/>
</dbReference>
<feature type="region of interest" description="Disordered" evidence="17">
    <location>
        <begin position="389"/>
        <end position="414"/>
    </location>
</feature>
<dbReference type="InterPro" id="IPR036388">
    <property type="entry name" value="WH-like_DNA-bd_sf"/>
</dbReference>
<dbReference type="GeneID" id="115620759"/>
<evidence type="ECO:0000256" key="14">
    <source>
        <dbReference type="ARBA" id="ARBA00038846"/>
    </source>
</evidence>
<dbReference type="CTD" id="41709"/>
<dbReference type="GO" id="GO:0001228">
    <property type="term" value="F:DNA-binding transcription activator activity, RNA polymerase II-specific"/>
    <property type="evidence" value="ECO:0007669"/>
    <property type="project" value="UniProtKB-ARBA"/>
</dbReference>
<dbReference type="GO" id="GO:0008340">
    <property type="term" value="P:determination of adult lifespan"/>
    <property type="evidence" value="ECO:0007669"/>
    <property type="project" value="UniProtKB-ARBA"/>
</dbReference>
<evidence type="ECO:0000256" key="7">
    <source>
        <dbReference type="ARBA" id="ARBA00022782"/>
    </source>
</evidence>
<dbReference type="InterPro" id="IPR036390">
    <property type="entry name" value="WH_DNA-bd_sf"/>
</dbReference>
<sequence>MDGYAHEWPTPPRTDNSALHMDHLVGDLPSDAGFEPQTRARSNTWPCPRPENFVEPVDELDSTKASNQQLATGDSQQAIQNANAAKKNSSRRNAWGNLSYADLITHAIGSATDKRLTLSQIYEWMVQNVPYFKDKGDSNSSAGWKNSIRHNLSLHNRFMRVQNEGTGKSSWWMLNPEAKPGKSVRRRAASMETSRYEKRRGRAKKRVEALRQAGAVGLNDATPSPSSSVSEGLDHFPESPLHSGGFQLSPDFRQRASSNASSCGRLSPIRALDLEPEWGFPVDYPNQMTQAQAKALDQLAGSMADELKLHDMLQQQGFSAASGIPTQPPPPYQPPQQQQQQQLQQGYTLNGPVNAQGYGGLLPQTQQQQQQCLLHRSLNCNCLHNARDGLSPNSVTTTMSPAYPNSEPSSDSLNTYSNVVLDGTNSLAADNGVLLVQQQQQQQQSQQQQQLSSNLEDNNCASTLIGQCLEALNNEAQQIDEFNLENFQGGLECNVEELLQQEMNYDGLLDINIPLATVPAPNVILANNSTTTTSTTLNPALATAVSSGSSSAAQLNQLLQQQQQQQHQQQQQQVLLNNNNNSLELSAQTQSTNLNAARVVQYSQPSVVTSPPSWVH</sequence>
<dbReference type="PROSITE" id="PS00658">
    <property type="entry name" value="FORK_HEAD_2"/>
    <property type="match status" value="1"/>
</dbReference>
<evidence type="ECO:0000256" key="9">
    <source>
        <dbReference type="ARBA" id="ARBA00023125"/>
    </source>
</evidence>
<comment type="subcellular location">
    <subcellularLocation>
        <location evidence="2">Cytoplasm</location>
    </subcellularLocation>
    <subcellularLocation>
        <location evidence="1 16">Nucleus</location>
    </subcellularLocation>
</comment>
<evidence type="ECO:0000256" key="11">
    <source>
        <dbReference type="ARBA" id="ARBA00023163"/>
    </source>
</evidence>
<keyword evidence="19" id="KW-1185">Reference proteome</keyword>
<evidence type="ECO:0000256" key="16">
    <source>
        <dbReference type="PROSITE-ProRule" id="PRU00089"/>
    </source>
</evidence>
<dbReference type="GO" id="GO:0005634">
    <property type="term" value="C:nucleus"/>
    <property type="evidence" value="ECO:0007669"/>
    <property type="project" value="UniProtKB-SubCell"/>
</dbReference>
<name>A0A6J2T521_DROLE</name>
<dbReference type="FunFam" id="1.10.10.10:FF:000032">
    <property type="entry name" value="Forkhead box protein O4"/>
    <property type="match status" value="1"/>
</dbReference>
<accession>A0A6J2T521</accession>
<evidence type="ECO:0000256" key="13">
    <source>
        <dbReference type="ARBA" id="ARBA00023306"/>
    </source>
</evidence>
<dbReference type="GO" id="GO:0008286">
    <property type="term" value="P:insulin receptor signaling pathway"/>
    <property type="evidence" value="ECO:0007669"/>
    <property type="project" value="UniProtKB-ARBA"/>
</dbReference>
<dbReference type="GO" id="GO:0050778">
    <property type="term" value="P:positive regulation of immune response"/>
    <property type="evidence" value="ECO:0007669"/>
    <property type="project" value="UniProtKB-ARBA"/>
</dbReference>
<evidence type="ECO:0000259" key="18">
    <source>
        <dbReference type="PROSITE" id="PS50039"/>
    </source>
</evidence>
<dbReference type="GO" id="GO:0042594">
    <property type="term" value="P:response to starvation"/>
    <property type="evidence" value="ECO:0007669"/>
    <property type="project" value="UniProtKB-ARBA"/>
</dbReference>
<dbReference type="Gene3D" id="1.10.10.10">
    <property type="entry name" value="Winged helix-like DNA-binding domain superfamily/Winged helix DNA-binding domain"/>
    <property type="match status" value="1"/>
</dbReference>
<keyword evidence="7" id="KW-0221">Differentiation</keyword>
<dbReference type="GO" id="GO:0040015">
    <property type="term" value="P:negative regulation of multicellular organism growth"/>
    <property type="evidence" value="ECO:0007669"/>
    <property type="project" value="UniProtKB-ARBA"/>
</dbReference>
<proteinExistence type="predicted"/>
<evidence type="ECO:0000256" key="10">
    <source>
        <dbReference type="ARBA" id="ARBA00023159"/>
    </source>
</evidence>
<dbReference type="GO" id="GO:0034599">
    <property type="term" value="P:cellular response to oxidative stress"/>
    <property type="evidence" value="ECO:0007669"/>
    <property type="project" value="UniProtKB-ARBA"/>
</dbReference>
<dbReference type="Proteomes" id="UP000504634">
    <property type="component" value="Unplaced"/>
</dbReference>
<keyword evidence="8" id="KW-0805">Transcription regulation</keyword>
<evidence type="ECO:0000256" key="6">
    <source>
        <dbReference type="ARBA" id="ARBA00022604"/>
    </source>
</evidence>
<evidence type="ECO:0000256" key="2">
    <source>
        <dbReference type="ARBA" id="ARBA00004496"/>
    </source>
</evidence>
<dbReference type="GO" id="GO:0005737">
    <property type="term" value="C:cytoplasm"/>
    <property type="evidence" value="ECO:0007669"/>
    <property type="project" value="UniProtKB-SubCell"/>
</dbReference>
<dbReference type="GO" id="GO:0010883">
    <property type="term" value="P:regulation of lipid storage"/>
    <property type="evidence" value="ECO:0007669"/>
    <property type="project" value="UniProtKB-ARBA"/>
</dbReference>
<evidence type="ECO:0000256" key="17">
    <source>
        <dbReference type="SAM" id="MobiDB-lite"/>
    </source>
</evidence>
<evidence type="ECO:0000313" key="20">
    <source>
        <dbReference type="RefSeq" id="XP_030370016.1"/>
    </source>
</evidence>
<evidence type="ECO:0000256" key="5">
    <source>
        <dbReference type="ARBA" id="ARBA00022553"/>
    </source>
</evidence>
<evidence type="ECO:0000256" key="8">
    <source>
        <dbReference type="ARBA" id="ARBA00023015"/>
    </source>
</evidence>
<dbReference type="InterPro" id="IPR030456">
    <property type="entry name" value="TF_fork_head_CS_2"/>
</dbReference>
<dbReference type="SMART" id="SM00339">
    <property type="entry name" value="FH"/>
    <property type="match status" value="1"/>
</dbReference>
<keyword evidence="4" id="KW-0963">Cytoplasm</keyword>
<keyword evidence="12 16" id="KW-0539">Nucleus</keyword>
<evidence type="ECO:0000313" key="19">
    <source>
        <dbReference type="Proteomes" id="UP000504634"/>
    </source>
</evidence>
<keyword evidence="10" id="KW-0010">Activator</keyword>
<reference evidence="20 21" key="1">
    <citation type="submission" date="2025-04" db="UniProtKB">
        <authorList>
            <consortium name="RefSeq"/>
        </authorList>
    </citation>
    <scope>IDENTIFICATION</scope>
    <source>
        <strain evidence="20 21">11010-0011.00</strain>
        <tissue evidence="20 21">Whole body</tissue>
    </source>
</reference>
<dbReference type="PROSITE" id="PS50039">
    <property type="entry name" value="FORK_HEAD_3"/>
    <property type="match status" value="1"/>
</dbReference>
<evidence type="ECO:0000256" key="1">
    <source>
        <dbReference type="ARBA" id="ARBA00004123"/>
    </source>
</evidence>
<dbReference type="GO" id="GO:0030154">
    <property type="term" value="P:cell differentiation"/>
    <property type="evidence" value="ECO:0007669"/>
    <property type="project" value="UniProtKB-KW"/>
</dbReference>
<evidence type="ECO:0000256" key="4">
    <source>
        <dbReference type="ARBA" id="ARBA00022490"/>
    </source>
</evidence>
<feature type="DNA-binding region" description="Fork-head" evidence="16">
    <location>
        <begin position="95"/>
        <end position="201"/>
    </location>
</feature>
<dbReference type="GO" id="GO:0031349">
    <property type="term" value="P:positive regulation of defense response"/>
    <property type="evidence" value="ECO:0007669"/>
    <property type="project" value="UniProtKB-ARBA"/>
</dbReference>
<feature type="region of interest" description="Disordered" evidence="17">
    <location>
        <begin position="320"/>
        <end position="344"/>
    </location>
</feature>
<evidence type="ECO:0000256" key="15">
    <source>
        <dbReference type="ARBA" id="ARBA00039893"/>
    </source>
</evidence>
<evidence type="ECO:0000256" key="12">
    <source>
        <dbReference type="ARBA" id="ARBA00023242"/>
    </source>
</evidence>